<gene>
    <name evidence="5" type="ORF">IW254_001007</name>
</gene>
<accession>A0A931GRJ2</accession>
<keyword evidence="6" id="KW-1185">Reference proteome</keyword>
<dbReference type="SUPFAM" id="SSF53639">
    <property type="entry name" value="AraD/HMP-PK domain-like"/>
    <property type="match status" value="1"/>
</dbReference>
<dbReference type="Pfam" id="PF00596">
    <property type="entry name" value="Aldolase_II"/>
    <property type="match status" value="1"/>
</dbReference>
<dbReference type="GO" id="GO:0019323">
    <property type="term" value="P:pentose catabolic process"/>
    <property type="evidence" value="ECO:0007669"/>
    <property type="project" value="TreeGrafter"/>
</dbReference>
<dbReference type="GO" id="GO:0008738">
    <property type="term" value="F:L-fuculose-phosphate aldolase activity"/>
    <property type="evidence" value="ECO:0007669"/>
    <property type="project" value="UniProtKB-EC"/>
</dbReference>
<evidence type="ECO:0000256" key="1">
    <source>
        <dbReference type="ARBA" id="ARBA00022723"/>
    </source>
</evidence>
<dbReference type="Gene3D" id="3.40.225.10">
    <property type="entry name" value="Class II aldolase/adducin N-terminal domain"/>
    <property type="match status" value="1"/>
</dbReference>
<keyword evidence="1" id="KW-0479">Metal-binding</keyword>
<organism evidence="5 6">
    <name type="scientific">Corynebacterium aquatimens</name>
    <dbReference type="NCBI Taxonomy" id="1190508"/>
    <lineage>
        <taxon>Bacteria</taxon>
        <taxon>Bacillati</taxon>
        <taxon>Actinomycetota</taxon>
        <taxon>Actinomycetes</taxon>
        <taxon>Mycobacteriales</taxon>
        <taxon>Corynebacteriaceae</taxon>
        <taxon>Corynebacterium</taxon>
    </lineage>
</organism>
<dbReference type="PANTHER" id="PTHR22789">
    <property type="entry name" value="FUCULOSE PHOSPHATE ALDOLASE"/>
    <property type="match status" value="1"/>
</dbReference>
<dbReference type="EC" id="4.1.2.17" evidence="5"/>
<comment type="caution">
    <text evidence="5">The sequence shown here is derived from an EMBL/GenBank/DDBJ whole genome shotgun (WGS) entry which is preliminary data.</text>
</comment>
<dbReference type="EMBL" id="JADOUE010000001">
    <property type="protein sequence ID" value="MBG6122038.1"/>
    <property type="molecule type" value="Genomic_DNA"/>
</dbReference>
<proteinExistence type="predicted"/>
<sequence length="367" mass="40824">MTTAYSAASSNASDKRSRLVRLGHELLDDGLVVRTWGNFSLRSDGGHFLVTPSGRRYETMREADIDDVDPEGNWTGPYKPSGETPMHKLTYESFPDAGCVVHTHQPYASALTFESSPIELTAEEAAELGQDVIPVAPYALPTTPMLHRNVKKTYGKFPLRVTLLKAHGALLWSDNAEETRRLGNALEKIAESRYWAKLSRTEPEAQPLVHSERVGQGVRYFTTDGPVRPDDLTTGAGSTDIEPDAETREIHEIIYARQPDARVIVNTRDSEVATFFAAELRPYLDDFAQLVGQKADDSCTYAATLTRNNAFCAGRDLDEANAVRLVLEKNARAARYARFHKGKPINKVEAALMRLIYMKSYSKQADD</sequence>
<dbReference type="Proteomes" id="UP000658613">
    <property type="component" value="Unassembled WGS sequence"/>
</dbReference>
<keyword evidence="2 5" id="KW-0456">Lyase</keyword>
<dbReference type="InterPro" id="IPR036409">
    <property type="entry name" value="Aldolase_II/adducin_N_sf"/>
</dbReference>
<dbReference type="InterPro" id="IPR050197">
    <property type="entry name" value="Aldolase_class_II_sugar_metab"/>
</dbReference>
<dbReference type="InterPro" id="IPR001303">
    <property type="entry name" value="Aldolase_II/adducin_N"/>
</dbReference>
<evidence type="ECO:0000313" key="6">
    <source>
        <dbReference type="Proteomes" id="UP000658613"/>
    </source>
</evidence>
<feature type="region of interest" description="Disordered" evidence="3">
    <location>
        <begin position="220"/>
        <end position="241"/>
    </location>
</feature>
<evidence type="ECO:0000256" key="2">
    <source>
        <dbReference type="ARBA" id="ARBA00023239"/>
    </source>
</evidence>
<reference evidence="5" key="1">
    <citation type="submission" date="2020-11" db="EMBL/GenBank/DDBJ databases">
        <title>Sequencing the genomes of 1000 actinobacteria strains.</title>
        <authorList>
            <person name="Klenk H.-P."/>
        </authorList>
    </citation>
    <scope>NUCLEOTIDE SEQUENCE</scope>
    <source>
        <strain evidence="5">DSM 45632</strain>
    </source>
</reference>
<dbReference type="SMART" id="SM01007">
    <property type="entry name" value="Aldolase_II"/>
    <property type="match status" value="1"/>
</dbReference>
<dbReference type="RefSeq" id="WP_196824500.1">
    <property type="nucleotide sequence ID" value="NZ_CP046980.1"/>
</dbReference>
<dbReference type="GO" id="GO:0046872">
    <property type="term" value="F:metal ion binding"/>
    <property type="evidence" value="ECO:0007669"/>
    <property type="project" value="UniProtKB-KW"/>
</dbReference>
<evidence type="ECO:0000256" key="3">
    <source>
        <dbReference type="SAM" id="MobiDB-lite"/>
    </source>
</evidence>
<dbReference type="PANTHER" id="PTHR22789:SF0">
    <property type="entry name" value="3-OXO-TETRONATE 4-PHOSPHATE DECARBOXYLASE-RELATED"/>
    <property type="match status" value="1"/>
</dbReference>
<dbReference type="AlphaFoldDB" id="A0A931GRJ2"/>
<protein>
    <submittedName>
        <fullName evidence="5">L-fuculose-phosphate aldolase</fullName>
        <ecNumber evidence="5">4.1.2.17</ecNumber>
    </submittedName>
</protein>
<feature type="domain" description="Class II aldolase/adducin N-terminal" evidence="4">
    <location>
        <begin position="17"/>
        <end position="194"/>
    </location>
</feature>
<evidence type="ECO:0000259" key="4">
    <source>
        <dbReference type="SMART" id="SM01007"/>
    </source>
</evidence>
<dbReference type="GO" id="GO:0005829">
    <property type="term" value="C:cytosol"/>
    <property type="evidence" value="ECO:0007669"/>
    <property type="project" value="TreeGrafter"/>
</dbReference>
<name>A0A931GRJ2_9CORY</name>
<evidence type="ECO:0000313" key="5">
    <source>
        <dbReference type="EMBL" id="MBG6122038.1"/>
    </source>
</evidence>